<keyword evidence="4 6" id="KW-1133">Transmembrane helix</keyword>
<feature type="transmembrane region" description="Helical" evidence="6">
    <location>
        <begin position="75"/>
        <end position="95"/>
    </location>
</feature>
<dbReference type="InterPro" id="IPR036259">
    <property type="entry name" value="MFS_trans_sf"/>
</dbReference>
<evidence type="ECO:0000313" key="9">
    <source>
        <dbReference type="Proteomes" id="UP000254794"/>
    </source>
</evidence>
<dbReference type="RefSeq" id="WP_115330856.1">
    <property type="nucleotide sequence ID" value="NZ_CAAAHP010000001.1"/>
</dbReference>
<dbReference type="InterPro" id="IPR011701">
    <property type="entry name" value="MFS"/>
</dbReference>
<evidence type="ECO:0000313" key="8">
    <source>
        <dbReference type="EMBL" id="STX51205.1"/>
    </source>
</evidence>
<evidence type="ECO:0000256" key="6">
    <source>
        <dbReference type="SAM" id="Phobius"/>
    </source>
</evidence>
<feature type="transmembrane region" description="Helical" evidence="6">
    <location>
        <begin position="210"/>
        <end position="234"/>
    </location>
</feature>
<evidence type="ECO:0000256" key="5">
    <source>
        <dbReference type="ARBA" id="ARBA00023136"/>
    </source>
</evidence>
<gene>
    <name evidence="8" type="primary">bcr_3</name>
    <name evidence="8" type="ORF">NCTC13316_01298</name>
</gene>
<feature type="transmembrane region" description="Helical" evidence="6">
    <location>
        <begin position="101"/>
        <end position="121"/>
    </location>
</feature>
<dbReference type="PANTHER" id="PTHR23502:SF132">
    <property type="entry name" value="POLYAMINE TRANSPORTER 2-RELATED"/>
    <property type="match status" value="1"/>
</dbReference>
<dbReference type="Gene3D" id="1.20.1720.10">
    <property type="entry name" value="Multidrug resistance protein D"/>
    <property type="match status" value="1"/>
</dbReference>
<proteinExistence type="predicted"/>
<accession>A0A378JJ40</accession>
<dbReference type="SUPFAM" id="SSF103473">
    <property type="entry name" value="MFS general substrate transporter"/>
    <property type="match status" value="1"/>
</dbReference>
<dbReference type="OrthoDB" id="5653806at2"/>
<protein>
    <submittedName>
        <fullName evidence="8">Major facilitator superfamily (MFS) transporter</fullName>
    </submittedName>
</protein>
<comment type="subcellular location">
    <subcellularLocation>
        <location evidence="1">Membrane</location>
        <topology evidence="1">Multi-pass membrane protein</topology>
    </subcellularLocation>
</comment>
<evidence type="ECO:0000256" key="4">
    <source>
        <dbReference type="ARBA" id="ARBA00022989"/>
    </source>
</evidence>
<feature type="transmembrane region" description="Helical" evidence="6">
    <location>
        <begin position="303"/>
        <end position="326"/>
    </location>
</feature>
<dbReference type="GO" id="GO:0005886">
    <property type="term" value="C:plasma membrane"/>
    <property type="evidence" value="ECO:0007669"/>
    <property type="project" value="TreeGrafter"/>
</dbReference>
<sequence length="396" mass="43886">MISRARIALLLAYLSVPSIAGVIITPALPLIQADFKLNQSEVEWLISLFLVGYVFGQLIYGPIANRFGRLFALRTGLLVYLVGNLLCIFAAHYMNYHLFEIGRLLAALGSASGLSCTYMLINELLPIEQRKTAMAYTIVSATVGIGLAVTLGGVITEYWLWSGCFLLLLLQNIGMFIGTFLFTETLRQKTPINIKTIFNNYKEALKCETLVIFACAVGYCTIISYCFAAVAPHIASDYLYLSPAEYGYWNLINMLGMLIGGLWSRKLLLRYKPIEVVLMGLVMSALGIISLLLMWELQSNSPLWFFLSTTHLYLFSSIVLASASFIASNAISDKASGAAIMSFINMGSATIAVIIISKLSTNLLLAFVELLIGEWIFITSLVLVYQYKRRTLLVRD</sequence>
<dbReference type="GO" id="GO:0022857">
    <property type="term" value="F:transmembrane transporter activity"/>
    <property type="evidence" value="ECO:0007669"/>
    <property type="project" value="InterPro"/>
</dbReference>
<feature type="transmembrane region" description="Helical" evidence="6">
    <location>
        <begin position="363"/>
        <end position="385"/>
    </location>
</feature>
<feature type="transmembrane region" description="Helical" evidence="6">
    <location>
        <begin position="44"/>
        <end position="63"/>
    </location>
</feature>
<organism evidence="8 9">
    <name type="scientific">Legionella busanensis</name>
    <dbReference type="NCBI Taxonomy" id="190655"/>
    <lineage>
        <taxon>Bacteria</taxon>
        <taxon>Pseudomonadati</taxon>
        <taxon>Pseudomonadota</taxon>
        <taxon>Gammaproteobacteria</taxon>
        <taxon>Legionellales</taxon>
        <taxon>Legionellaceae</taxon>
        <taxon>Legionella</taxon>
    </lineage>
</organism>
<name>A0A378JJ40_9GAMM</name>
<feature type="transmembrane region" description="Helical" evidence="6">
    <location>
        <begin position="338"/>
        <end position="357"/>
    </location>
</feature>
<evidence type="ECO:0000256" key="3">
    <source>
        <dbReference type="ARBA" id="ARBA00022692"/>
    </source>
</evidence>
<dbReference type="InterPro" id="IPR020846">
    <property type="entry name" value="MFS_dom"/>
</dbReference>
<keyword evidence="5 6" id="KW-0472">Membrane</keyword>
<evidence type="ECO:0000256" key="1">
    <source>
        <dbReference type="ARBA" id="ARBA00004141"/>
    </source>
</evidence>
<dbReference type="Pfam" id="PF07690">
    <property type="entry name" value="MFS_1"/>
    <property type="match status" value="1"/>
</dbReference>
<dbReference type="EMBL" id="UGOD01000001">
    <property type="protein sequence ID" value="STX51205.1"/>
    <property type="molecule type" value="Genomic_DNA"/>
</dbReference>
<reference evidence="8 9" key="1">
    <citation type="submission" date="2018-06" db="EMBL/GenBank/DDBJ databases">
        <authorList>
            <consortium name="Pathogen Informatics"/>
            <person name="Doyle S."/>
        </authorList>
    </citation>
    <scope>NUCLEOTIDE SEQUENCE [LARGE SCALE GENOMIC DNA]</scope>
    <source>
        <strain evidence="8 9">NCTC13316</strain>
    </source>
</reference>
<dbReference type="PANTHER" id="PTHR23502">
    <property type="entry name" value="MAJOR FACILITATOR SUPERFAMILY"/>
    <property type="match status" value="1"/>
</dbReference>
<evidence type="ECO:0000256" key="2">
    <source>
        <dbReference type="ARBA" id="ARBA00022448"/>
    </source>
</evidence>
<keyword evidence="3 6" id="KW-0812">Transmembrane</keyword>
<feature type="transmembrane region" description="Helical" evidence="6">
    <location>
        <begin position="158"/>
        <end position="182"/>
    </location>
</feature>
<evidence type="ECO:0000259" key="7">
    <source>
        <dbReference type="PROSITE" id="PS50850"/>
    </source>
</evidence>
<feature type="domain" description="Major facilitator superfamily (MFS) profile" evidence="7">
    <location>
        <begin position="1"/>
        <end position="391"/>
    </location>
</feature>
<dbReference type="AlphaFoldDB" id="A0A378JJ40"/>
<feature type="transmembrane region" description="Helical" evidence="6">
    <location>
        <begin position="133"/>
        <end position="152"/>
    </location>
</feature>
<keyword evidence="2" id="KW-0813">Transport</keyword>
<feature type="transmembrane region" description="Helical" evidence="6">
    <location>
        <begin position="246"/>
        <end position="264"/>
    </location>
</feature>
<dbReference type="Proteomes" id="UP000254794">
    <property type="component" value="Unassembled WGS sequence"/>
</dbReference>
<dbReference type="PROSITE" id="PS50850">
    <property type="entry name" value="MFS"/>
    <property type="match status" value="1"/>
</dbReference>
<feature type="transmembrane region" description="Helical" evidence="6">
    <location>
        <begin position="276"/>
        <end position="297"/>
    </location>
</feature>
<keyword evidence="9" id="KW-1185">Reference proteome</keyword>